<name>A0A7G7YP02_9CORY</name>
<dbReference type="SUPFAM" id="SSF53474">
    <property type="entry name" value="alpha/beta-Hydrolases"/>
    <property type="match status" value="1"/>
</dbReference>
<evidence type="ECO:0000256" key="3">
    <source>
        <dbReference type="ARBA" id="ARBA00022651"/>
    </source>
</evidence>
<dbReference type="RefSeq" id="WP_185769965.1">
    <property type="nucleotide sequence ID" value="NZ_CP046883.1"/>
</dbReference>
<dbReference type="InterPro" id="IPR000801">
    <property type="entry name" value="Esterase-like"/>
</dbReference>
<keyword evidence="9" id="KW-1185">Reference proteome</keyword>
<dbReference type="GO" id="GO:0005576">
    <property type="term" value="C:extracellular region"/>
    <property type="evidence" value="ECO:0007669"/>
    <property type="project" value="UniProtKB-SubCell"/>
</dbReference>
<comment type="subcellular location">
    <subcellularLocation>
        <location evidence="1">Secreted</location>
    </subcellularLocation>
</comment>
<evidence type="ECO:0000256" key="6">
    <source>
        <dbReference type="ARBA" id="ARBA00023277"/>
    </source>
</evidence>
<organism evidence="8 9">
    <name type="scientific">Corynebacterium anserum</name>
    <dbReference type="NCBI Taxonomy" id="2684406"/>
    <lineage>
        <taxon>Bacteria</taxon>
        <taxon>Bacillati</taxon>
        <taxon>Actinomycetota</taxon>
        <taxon>Actinomycetes</taxon>
        <taxon>Mycobacteriales</taxon>
        <taxon>Corynebacteriaceae</taxon>
        <taxon>Corynebacterium</taxon>
    </lineage>
</organism>
<reference evidence="8 9" key="1">
    <citation type="submission" date="2019-12" db="EMBL/GenBank/DDBJ databases">
        <title>Corynebacterium sp. nov., isolated from feces of the Anser Albifrons in China.</title>
        <authorList>
            <person name="Liu Q."/>
        </authorList>
    </citation>
    <scope>NUCLEOTIDE SEQUENCE [LARGE SCALE GENOMIC DNA]</scope>
    <source>
        <strain evidence="8 9">23H37-10</strain>
    </source>
</reference>
<dbReference type="PANTHER" id="PTHR38050">
    <property type="match status" value="1"/>
</dbReference>
<keyword evidence="3" id="KW-0858">Xylan degradation</keyword>
<keyword evidence="4" id="KW-0732">Signal</keyword>
<accession>A0A7G7YP02</accession>
<dbReference type="AlphaFoldDB" id="A0A7G7YP02"/>
<dbReference type="PANTHER" id="PTHR38050:SF2">
    <property type="entry name" value="FERULOYL ESTERASE C-RELATED"/>
    <property type="match status" value="1"/>
</dbReference>
<dbReference type="InterPro" id="IPR043595">
    <property type="entry name" value="FaeB/C/D"/>
</dbReference>
<evidence type="ECO:0000256" key="5">
    <source>
        <dbReference type="ARBA" id="ARBA00022801"/>
    </source>
</evidence>
<evidence type="ECO:0000256" key="1">
    <source>
        <dbReference type="ARBA" id="ARBA00004613"/>
    </source>
</evidence>
<sequence length="334" mass="36144">MKILEPTDRNIVVLFVLVSLVATAIVISLFVPQEETIGSDANQLDNSGAVAKAPDAALPEPLSYASPDLSGFSEVPATGQVTKVTMPDRQGRERYALVSVPADYTPDRKWPVVLGLGGWTNSPEVFRGYSKLDESEMGKEAFIVYAQGIGNAWFGPPYAVTKRGEDNGFLVDLLARVAKTFSIDEMNINAVGMSNGGGMAMQLACQNPGLLHGIVTVSGAFYAPVFDGCVGAPVRSLVVHSATDELMLYDGGQAHGAEVKSVDFAMGNLTGMNGCDKDVFDESNITERFGGEVVIQRVYKNCKKHVELWTLPEDRHTWFLDPNMAVESWNFLKA</sequence>
<keyword evidence="5" id="KW-0378">Hydrolase</keyword>
<keyword evidence="6" id="KW-0119">Carbohydrate metabolism</keyword>
<evidence type="ECO:0000313" key="9">
    <source>
        <dbReference type="Proteomes" id="UP000515275"/>
    </source>
</evidence>
<dbReference type="KEGG" id="cans:GP473_05720"/>
<dbReference type="GO" id="GO:0030600">
    <property type="term" value="F:feruloyl esterase activity"/>
    <property type="evidence" value="ECO:0007669"/>
    <property type="project" value="InterPro"/>
</dbReference>
<dbReference type="GO" id="GO:0045493">
    <property type="term" value="P:xylan catabolic process"/>
    <property type="evidence" value="ECO:0007669"/>
    <property type="project" value="UniProtKB-KW"/>
</dbReference>
<evidence type="ECO:0000256" key="7">
    <source>
        <dbReference type="ARBA" id="ARBA00023326"/>
    </source>
</evidence>
<dbReference type="Gene3D" id="3.40.50.1820">
    <property type="entry name" value="alpha/beta hydrolase"/>
    <property type="match status" value="1"/>
</dbReference>
<evidence type="ECO:0000256" key="2">
    <source>
        <dbReference type="ARBA" id="ARBA00022525"/>
    </source>
</evidence>
<evidence type="ECO:0000256" key="4">
    <source>
        <dbReference type="ARBA" id="ARBA00022729"/>
    </source>
</evidence>
<evidence type="ECO:0000313" key="8">
    <source>
        <dbReference type="EMBL" id="QNH96222.1"/>
    </source>
</evidence>
<dbReference type="Proteomes" id="UP000515275">
    <property type="component" value="Chromosome"/>
</dbReference>
<protein>
    <submittedName>
        <fullName evidence="8">Uncharacterized protein</fullName>
    </submittedName>
</protein>
<dbReference type="EMBL" id="CP046883">
    <property type="protein sequence ID" value="QNH96222.1"/>
    <property type="molecule type" value="Genomic_DNA"/>
</dbReference>
<keyword evidence="2" id="KW-0964">Secreted</keyword>
<gene>
    <name evidence="8" type="ORF">GP473_05720</name>
</gene>
<dbReference type="Pfam" id="PF00756">
    <property type="entry name" value="Esterase"/>
    <property type="match status" value="1"/>
</dbReference>
<keyword evidence="7" id="KW-0624">Polysaccharide degradation</keyword>
<dbReference type="InterPro" id="IPR029058">
    <property type="entry name" value="AB_hydrolase_fold"/>
</dbReference>
<proteinExistence type="predicted"/>